<name>A0ABC9QVU9_BACMY</name>
<proteinExistence type="predicted"/>
<sequence>MLYEDLKRYTDPEENHTIVNDIEMTAQVLVERRVTFLIDLISHHDRKLAHTSTTLCNEFICQNAYQIRMKL</sequence>
<dbReference type="EMBL" id="AHEV01000043">
    <property type="protein sequence ID" value="EJR31135.1"/>
    <property type="molecule type" value="Genomic_DNA"/>
</dbReference>
<gene>
    <name evidence="1" type="ORF">III_05361</name>
</gene>
<accession>A0ABC9QVU9</accession>
<evidence type="ECO:0000313" key="1">
    <source>
        <dbReference type="EMBL" id="EJR31135.1"/>
    </source>
</evidence>
<organism evidence="1 2">
    <name type="scientific">Bacillus mycoides</name>
    <dbReference type="NCBI Taxonomy" id="1405"/>
    <lineage>
        <taxon>Bacteria</taxon>
        <taxon>Bacillati</taxon>
        <taxon>Bacillota</taxon>
        <taxon>Bacilli</taxon>
        <taxon>Bacillales</taxon>
        <taxon>Bacillaceae</taxon>
        <taxon>Bacillus</taxon>
        <taxon>Bacillus cereus group</taxon>
    </lineage>
</organism>
<protein>
    <submittedName>
        <fullName evidence="1">Uncharacterized protein</fullName>
    </submittedName>
</protein>
<dbReference type="Proteomes" id="UP000006976">
    <property type="component" value="Unassembled WGS sequence"/>
</dbReference>
<comment type="caution">
    <text evidence="1">The sequence shown here is derived from an EMBL/GenBank/DDBJ whole genome shotgun (WGS) entry which is preliminary data.</text>
</comment>
<reference evidence="1 2" key="1">
    <citation type="submission" date="2012-04" db="EMBL/GenBank/DDBJ databases">
        <title>The Genome Sequence of Bacillus cereus VD078.</title>
        <authorList>
            <consortium name="The Broad Institute Genome Sequencing Platform"/>
            <consortium name="The Broad Institute Genome Sequencing Center for Infectious Disease"/>
            <person name="Feldgarden M."/>
            <person name="Van der Auwera G.A."/>
            <person name="Mahillon J."/>
            <person name="Duprez V."/>
            <person name="Timmery S."/>
            <person name="Mattelet C."/>
            <person name="Dierick K."/>
            <person name="Sun M."/>
            <person name="Yu Z."/>
            <person name="Zhu L."/>
            <person name="Hu X."/>
            <person name="Shank E.B."/>
            <person name="Swiecicka I."/>
            <person name="Hansen B.M."/>
            <person name="Andrup L."/>
            <person name="Young S.K."/>
            <person name="Zeng Q."/>
            <person name="Gargeya S."/>
            <person name="Fitzgerald M."/>
            <person name="Haas B."/>
            <person name="Abouelleil A."/>
            <person name="Alvarado L."/>
            <person name="Arachchi H.M."/>
            <person name="Berlin A."/>
            <person name="Chapman S.B."/>
            <person name="Goldberg J."/>
            <person name="Griggs A."/>
            <person name="Gujja S."/>
            <person name="Hansen M."/>
            <person name="Howarth C."/>
            <person name="Imamovic A."/>
            <person name="Larimer J."/>
            <person name="McCowen C."/>
            <person name="Montmayeur A."/>
            <person name="Murphy C."/>
            <person name="Neiman D."/>
            <person name="Pearson M."/>
            <person name="Priest M."/>
            <person name="Roberts A."/>
            <person name="Saif S."/>
            <person name="Shea T."/>
            <person name="Sisk P."/>
            <person name="Sykes S."/>
            <person name="Wortman J."/>
            <person name="Nusbaum C."/>
            <person name="Birren B."/>
        </authorList>
    </citation>
    <scope>NUCLEOTIDE SEQUENCE [LARGE SCALE GENOMIC DNA]</scope>
    <source>
        <strain evidence="1 2">VD078</strain>
    </source>
</reference>
<dbReference type="AlphaFoldDB" id="A0ABC9QVU9"/>
<evidence type="ECO:0000313" key="2">
    <source>
        <dbReference type="Proteomes" id="UP000006976"/>
    </source>
</evidence>